<gene>
    <name evidence="3" type="ORF">ThesuDRAFT_00148</name>
</gene>
<dbReference type="eggNOG" id="COG3119">
    <property type="taxonomic scope" value="Bacteria"/>
</dbReference>
<feature type="transmembrane region" description="Helical" evidence="2">
    <location>
        <begin position="765"/>
        <end position="785"/>
    </location>
</feature>
<keyword evidence="2" id="KW-1133">Transmembrane helix</keyword>
<proteinExistence type="predicted"/>
<reference evidence="3" key="2">
    <citation type="submission" date="2012-10" db="EMBL/GenBank/DDBJ databases">
        <title>Improved high-quality draft of Thermaerobacter subterraneus C21, DSM 13965.</title>
        <authorList>
            <consortium name="DOE Joint Genome Institute"/>
            <person name="Eisen J."/>
            <person name="Huntemann M."/>
            <person name="Wei C.-L."/>
            <person name="Han J."/>
            <person name="Detter J.C."/>
            <person name="Han C."/>
            <person name="Tapia R."/>
            <person name="Chen A."/>
            <person name="Kyrpides N."/>
            <person name="Mavromatis K."/>
            <person name="Markowitz V."/>
            <person name="Szeto E."/>
            <person name="Ivanova N."/>
            <person name="Mikhailova N."/>
            <person name="Ovchinnikova G."/>
            <person name="Pagani I."/>
            <person name="Pati A."/>
            <person name="Goodwin L."/>
            <person name="Nordberg H.P."/>
            <person name="Cantor M.N."/>
            <person name="Hua S.X."/>
            <person name="Woyke T."/>
            <person name="Eisen J."/>
            <person name="Klenk H.-P."/>
        </authorList>
    </citation>
    <scope>NUCLEOTIDE SEQUENCE [LARGE SCALE GENOMIC DNA]</scope>
    <source>
        <strain evidence="3">DSM 13965</strain>
    </source>
</reference>
<dbReference type="EMBL" id="AENY02000004">
    <property type="protein sequence ID" value="EKP93903.1"/>
    <property type="molecule type" value="Genomic_DNA"/>
</dbReference>
<dbReference type="Proteomes" id="UP000005710">
    <property type="component" value="Unassembled WGS sequence"/>
</dbReference>
<feature type="transmembrane region" description="Helical" evidence="2">
    <location>
        <begin position="797"/>
        <end position="815"/>
    </location>
</feature>
<comment type="caution">
    <text evidence="3">The sequence shown here is derived from an EMBL/GenBank/DDBJ whole genome shotgun (WGS) entry which is preliminary data.</text>
</comment>
<feature type="compositionally biased region" description="Low complexity" evidence="1">
    <location>
        <begin position="1"/>
        <end position="27"/>
    </location>
</feature>
<dbReference type="HOGENOM" id="CLU_302455_0_0_9"/>
<evidence type="ECO:0000256" key="1">
    <source>
        <dbReference type="SAM" id="MobiDB-lite"/>
    </source>
</evidence>
<organism evidence="3 4">
    <name type="scientific">Thermaerobacter subterraneus DSM 13965</name>
    <dbReference type="NCBI Taxonomy" id="867903"/>
    <lineage>
        <taxon>Bacteria</taxon>
        <taxon>Bacillati</taxon>
        <taxon>Bacillota</taxon>
        <taxon>Clostridia</taxon>
        <taxon>Eubacteriales</taxon>
        <taxon>Clostridiales Family XVII. Incertae Sedis</taxon>
        <taxon>Thermaerobacter</taxon>
    </lineage>
</organism>
<feature type="transmembrane region" description="Helical" evidence="2">
    <location>
        <begin position="893"/>
        <end position="910"/>
    </location>
</feature>
<feature type="transmembrane region" description="Helical" evidence="2">
    <location>
        <begin position="916"/>
        <end position="936"/>
    </location>
</feature>
<keyword evidence="4" id="KW-1185">Reference proteome</keyword>
<sequence length="986" mass="99344">MTVAPSARTASGAGSRPGAAAGSSSTPGPFPPGAPGRAAPGPRSRARAGDPRTPPAARRVAAVLLVAGLLAAGTGLTARQLQGTLGGAGRLVLDEGRPWVAPAAPPGQGTQRRVVTLVTAPGLDLALLHRLAATDPTWQSLLQGAAAGLMTAHTGGYYGREAAYLTLGAGARAVSGPTAGWVLPGDQVLAPGTAASLFDRWWPGPSGTPPGAEPALAGSPAPASGTEGVRGSPERNGGAQAAGGPEAGVEAAGDGAAGGAAASTGLPGLPPVVHWGGHALQRANQDLDHPVPLGSLAAALHAAGLKVAALGNADLPSGPWASARPGAALLAADGRGRVDLGLVDGRALEPDPSFPGGWRTRWDTVLDAWALARRQAALVVVEEGDLARLEDLAPLLPAGTLETARWEAARRLGRALAVMRAGLGPEDRLILLNPAPGSEARATGETLMPVITWGAGSGLLASPSTRRAGVVANTDLAPMIAAHLAAPPHPAWVGRPWLVVPGEGPPGAEALAGLHRLDAGLVVNYQRRAAFIRLFVGAGLVLTAGPLLGLWRRSRRLGRWVQPLLALAAFPLANLLLPAWPAGPGWSWWSGTPSVLLAALLAVALAALARRLAGSTLGAFGAVGFWTAVVTVADALAGAWLAQLTPFGYSPIGGARFYGIGNEYMGVLIGSAAVAAAAWAEMRRRAAAAAPGHRRRPGWQPARPPMPGQPPAGRSGRPSAGAAAVWLADPKRLATWWRLPAALGVPLTLGAVAAVLASPRLGSNFGGALSAAVAACGPALASALAARRQRLRRRAAAGFLLLGAPVAAGLLMALWDRQLGAGATHVLATWEQVESVGPGALADVVVRKIGMNLRLMRYTNWSYLFVMLVFAYAFVIYRRAAVVRRLERSAPEAVRGLAAVAAGSLAALLLNDSGIVAAATTLVYGATLLLALAAGLESPGTAPLSAGPPETGAAPRPALPAGSQGPAASGRGQAPGSRGVAPDPGR</sequence>
<feature type="compositionally biased region" description="Low complexity" evidence="1">
    <location>
        <begin position="213"/>
        <end position="225"/>
    </location>
</feature>
<protein>
    <submittedName>
        <fullName evidence="3">Uncharacterized protein</fullName>
    </submittedName>
</protein>
<feature type="transmembrane region" description="Helical" evidence="2">
    <location>
        <begin position="563"/>
        <end position="580"/>
    </location>
</feature>
<evidence type="ECO:0000256" key="2">
    <source>
        <dbReference type="SAM" id="Phobius"/>
    </source>
</evidence>
<keyword evidence="2" id="KW-0812">Transmembrane</keyword>
<accession>K6PYT2</accession>
<feature type="transmembrane region" description="Helical" evidence="2">
    <location>
        <begin position="739"/>
        <end position="759"/>
    </location>
</feature>
<feature type="region of interest" description="Disordered" evidence="1">
    <location>
        <begin position="689"/>
        <end position="719"/>
    </location>
</feature>
<name>K6PYT2_9FIRM</name>
<feature type="compositionally biased region" description="Low complexity" evidence="1">
    <location>
        <begin position="237"/>
        <end position="263"/>
    </location>
</feature>
<keyword evidence="2" id="KW-0472">Membrane</keyword>
<feature type="transmembrane region" description="Helical" evidence="2">
    <location>
        <begin position="861"/>
        <end position="881"/>
    </location>
</feature>
<evidence type="ECO:0000313" key="3">
    <source>
        <dbReference type="EMBL" id="EKP93903.1"/>
    </source>
</evidence>
<feature type="region of interest" description="Disordered" evidence="1">
    <location>
        <begin position="200"/>
        <end position="263"/>
    </location>
</feature>
<dbReference type="STRING" id="867903.ThesuDRAFT_00148"/>
<feature type="region of interest" description="Disordered" evidence="1">
    <location>
        <begin position="1"/>
        <end position="55"/>
    </location>
</feature>
<dbReference type="AlphaFoldDB" id="K6PYT2"/>
<evidence type="ECO:0000313" key="4">
    <source>
        <dbReference type="Proteomes" id="UP000005710"/>
    </source>
</evidence>
<feature type="transmembrane region" description="Helical" evidence="2">
    <location>
        <begin position="662"/>
        <end position="680"/>
    </location>
</feature>
<feature type="transmembrane region" description="Helical" evidence="2">
    <location>
        <begin position="620"/>
        <end position="642"/>
    </location>
</feature>
<feature type="transmembrane region" description="Helical" evidence="2">
    <location>
        <begin position="586"/>
        <end position="608"/>
    </location>
</feature>
<reference evidence="3" key="1">
    <citation type="submission" date="2010-10" db="EMBL/GenBank/DDBJ databases">
        <authorList>
            <consortium name="US DOE Joint Genome Institute (JGI-PGF)"/>
            <person name="Lucas S."/>
            <person name="Copeland A."/>
            <person name="Lapidus A."/>
            <person name="Bruce D."/>
            <person name="Goodwin L."/>
            <person name="Pitluck S."/>
            <person name="Kyrpides N."/>
            <person name="Mavromatis K."/>
            <person name="Detter J.C."/>
            <person name="Han C."/>
            <person name="Land M."/>
            <person name="Hauser L."/>
            <person name="Markowitz V."/>
            <person name="Cheng J.-F."/>
            <person name="Hugenholtz P."/>
            <person name="Woyke T."/>
            <person name="Wu D."/>
            <person name="Pukall R."/>
            <person name="Wahrenburg C."/>
            <person name="Brambilla E."/>
            <person name="Klenk H.-P."/>
            <person name="Eisen J.A."/>
        </authorList>
    </citation>
    <scope>NUCLEOTIDE SEQUENCE [LARGE SCALE GENOMIC DNA]</scope>
    <source>
        <strain evidence="3">DSM 13965</strain>
    </source>
</reference>
<feature type="transmembrane region" description="Helical" evidence="2">
    <location>
        <begin position="530"/>
        <end position="551"/>
    </location>
</feature>
<feature type="region of interest" description="Disordered" evidence="1">
    <location>
        <begin position="940"/>
        <end position="986"/>
    </location>
</feature>